<dbReference type="AlphaFoldDB" id="A0A2G8JTM7"/>
<protein>
    <submittedName>
        <fullName evidence="2">Putative receptor expression-enhancing protein 5 isoform X1</fullName>
    </submittedName>
</protein>
<evidence type="ECO:0000313" key="3">
    <source>
        <dbReference type="Proteomes" id="UP000230750"/>
    </source>
</evidence>
<sequence>MIFLGWCMAPIESNGSNILYHRFIKPFVLKHEKEIDDSLGKVTDLASATLNEGEEKVEEVEVEEFLPSLERHESGDDYNSDSSSDYSVALTDPQISSHDGELSDSEGFDRSDQGIIGVSEEVNEGNGVSELQSCSLKEEPPPSPNYINSPGGVDVSSSERVEIRNTSHEFETTSDASPRQESSVGVARYTIV</sequence>
<keyword evidence="2" id="KW-0675">Receptor</keyword>
<dbReference type="STRING" id="307972.A0A2G8JTM7"/>
<proteinExistence type="predicted"/>
<evidence type="ECO:0000256" key="1">
    <source>
        <dbReference type="SAM" id="MobiDB-lite"/>
    </source>
</evidence>
<accession>A0A2G8JTM7</accession>
<keyword evidence="3" id="KW-1185">Reference proteome</keyword>
<dbReference type="EMBL" id="MRZV01001280">
    <property type="protein sequence ID" value="PIK39070.1"/>
    <property type="molecule type" value="Genomic_DNA"/>
</dbReference>
<feature type="region of interest" description="Disordered" evidence="1">
    <location>
        <begin position="52"/>
        <end position="192"/>
    </location>
</feature>
<gene>
    <name evidence="2" type="ORF">BSL78_24097</name>
</gene>
<dbReference type="Proteomes" id="UP000230750">
    <property type="component" value="Unassembled WGS sequence"/>
</dbReference>
<organism evidence="2 3">
    <name type="scientific">Stichopus japonicus</name>
    <name type="common">Sea cucumber</name>
    <dbReference type="NCBI Taxonomy" id="307972"/>
    <lineage>
        <taxon>Eukaryota</taxon>
        <taxon>Metazoa</taxon>
        <taxon>Echinodermata</taxon>
        <taxon>Eleutherozoa</taxon>
        <taxon>Echinozoa</taxon>
        <taxon>Holothuroidea</taxon>
        <taxon>Aspidochirotacea</taxon>
        <taxon>Aspidochirotida</taxon>
        <taxon>Stichopodidae</taxon>
        <taxon>Apostichopus</taxon>
    </lineage>
</organism>
<name>A0A2G8JTM7_STIJA</name>
<reference evidence="2 3" key="1">
    <citation type="journal article" date="2017" name="PLoS Biol.">
        <title>The sea cucumber genome provides insights into morphological evolution and visceral regeneration.</title>
        <authorList>
            <person name="Zhang X."/>
            <person name="Sun L."/>
            <person name="Yuan J."/>
            <person name="Sun Y."/>
            <person name="Gao Y."/>
            <person name="Zhang L."/>
            <person name="Li S."/>
            <person name="Dai H."/>
            <person name="Hamel J.F."/>
            <person name="Liu C."/>
            <person name="Yu Y."/>
            <person name="Liu S."/>
            <person name="Lin W."/>
            <person name="Guo K."/>
            <person name="Jin S."/>
            <person name="Xu P."/>
            <person name="Storey K.B."/>
            <person name="Huan P."/>
            <person name="Zhang T."/>
            <person name="Zhou Y."/>
            <person name="Zhang J."/>
            <person name="Lin C."/>
            <person name="Li X."/>
            <person name="Xing L."/>
            <person name="Huo D."/>
            <person name="Sun M."/>
            <person name="Wang L."/>
            <person name="Mercier A."/>
            <person name="Li F."/>
            <person name="Yang H."/>
            <person name="Xiang J."/>
        </authorList>
    </citation>
    <scope>NUCLEOTIDE SEQUENCE [LARGE SCALE GENOMIC DNA]</scope>
    <source>
        <strain evidence="2">Shaxun</strain>
        <tissue evidence="2">Muscle</tissue>
    </source>
</reference>
<feature type="compositionally biased region" description="Polar residues" evidence="1">
    <location>
        <begin position="173"/>
        <end position="183"/>
    </location>
</feature>
<evidence type="ECO:0000313" key="2">
    <source>
        <dbReference type="EMBL" id="PIK39070.1"/>
    </source>
</evidence>
<feature type="compositionally biased region" description="Acidic residues" evidence="1">
    <location>
        <begin position="55"/>
        <end position="64"/>
    </location>
</feature>
<dbReference type="OrthoDB" id="10009287at2759"/>
<feature type="compositionally biased region" description="Basic and acidic residues" evidence="1">
    <location>
        <begin position="157"/>
        <end position="171"/>
    </location>
</feature>
<comment type="caution">
    <text evidence="2">The sequence shown here is derived from an EMBL/GenBank/DDBJ whole genome shotgun (WGS) entry which is preliminary data.</text>
</comment>